<dbReference type="EMBL" id="BRVS01000001">
    <property type="protein sequence ID" value="GLB65571.1"/>
    <property type="molecule type" value="Genomic_DNA"/>
</dbReference>
<evidence type="ECO:0000313" key="4">
    <source>
        <dbReference type="Proteomes" id="UP001209654"/>
    </source>
</evidence>
<accession>A0ABQ5MNJ1</accession>
<evidence type="ECO:0000259" key="2">
    <source>
        <dbReference type="SMART" id="SM00421"/>
    </source>
</evidence>
<dbReference type="SUPFAM" id="SSF52540">
    <property type="entry name" value="P-loop containing nucleoside triphosphate hydrolases"/>
    <property type="match status" value="1"/>
</dbReference>
<name>A0ABQ5MNJ1_9MICC</name>
<evidence type="ECO:0008006" key="5">
    <source>
        <dbReference type="Google" id="ProtNLM"/>
    </source>
</evidence>
<dbReference type="Pfam" id="PF13191">
    <property type="entry name" value="AAA_16"/>
    <property type="match status" value="1"/>
</dbReference>
<gene>
    <name evidence="3" type="ORF">AHIS1636_00100</name>
</gene>
<proteinExistence type="predicted"/>
<dbReference type="InterPro" id="IPR041664">
    <property type="entry name" value="AAA_16"/>
</dbReference>
<dbReference type="SUPFAM" id="SSF46894">
    <property type="entry name" value="C-terminal effector domain of the bipartite response regulators"/>
    <property type="match status" value="1"/>
</dbReference>
<dbReference type="Gene3D" id="3.40.50.300">
    <property type="entry name" value="P-loop containing nucleotide triphosphate hydrolases"/>
    <property type="match status" value="1"/>
</dbReference>
<sequence>MGEHILRARAVLELAASLHNDAVRGALIVGAPGAGKTTMLRHVAGQLAGEFRFIRLTCAPVPALVPVPAGPAGLAGPTGLAKDAAGPAPVPPSFNALAPLLGDRTSAYAMPSLAALRQMIARLSGLPQAPVLVVDDAAELDQGSAELLARLAGSGAVRILLSARPGAQLHYGLAELANEGLLSRHTLGPLDQREALALCRQVLGGPVLPAVALLLSRSAGGSPRNLVALLDESRRQHRVVERDGCWLPAGVLPESGAVLQDVLRRELERLTAAQRRAVYTVALAGPLRLPLLARIAGPRLFETLQAQGVLDFEPADDDAQLARGPAVRLAPAFPAPPLRRIVPADLSRELFERYCAAASASPDLVAQGVGPARWALDLHLTLPDPVLVETARLANRSRDTALALRSAALVSAPELRPAAEVEIVRLYLRQGYAGRAALRLMDVLARATEPELLRRAALLGQEAVVRSGGSTVDLERLDHAWTRAAARTPELRGERRIGRLLRHHAMQLEGRYAESLPGLRQLTAEANDDGDPVLVARSLLAEAELAIGGHSAAAELAAETLRRLQAPAGTEAILHNSLALRNIRCLVRAGHLAAAAAQLDLFEHQRLEALGVFGGTVEFLRAWIAFRQGRLQEALPMLTAVVQAFRLQDPHQLLQYALGLTADAAGQLDEPDILAASSEAFRDLLLHGRRNVHAAMPVTARARIIAAGAAAGVPSALEAVPASPPPERARADAEHASRRELAVLAAALAGAGRITEEAEVQLLRLRLGDGHALPRLRDTTAGGGGMEQELLHVLAEALLAEDGEALLVMARTAADSGYLLLAAEAARHAARLLAGQGMGGRYRDAVRLLQRLRRQLPGVVSLLQLDEVHVPGRLTVRERSVATLAACGFRCPDIAQQLGSPVRTVEGHLYRVYDKLQVRSRRALAAALSSPAPALAAAVGRAESALAGPAPALADDLVPDCAGRG</sequence>
<evidence type="ECO:0000259" key="1">
    <source>
        <dbReference type="SMART" id="SM00382"/>
    </source>
</evidence>
<keyword evidence="4" id="KW-1185">Reference proteome</keyword>
<dbReference type="InterPro" id="IPR027417">
    <property type="entry name" value="P-loop_NTPase"/>
</dbReference>
<dbReference type="SMART" id="SM00382">
    <property type="entry name" value="AAA"/>
    <property type="match status" value="1"/>
</dbReference>
<dbReference type="SMART" id="SM00421">
    <property type="entry name" value="HTH_LUXR"/>
    <property type="match status" value="1"/>
</dbReference>
<dbReference type="RefSeq" id="WP_264793767.1">
    <property type="nucleotide sequence ID" value="NZ_BRVS01000001.1"/>
</dbReference>
<comment type="caution">
    <text evidence="3">The sequence shown here is derived from an EMBL/GenBank/DDBJ whole genome shotgun (WGS) entry which is preliminary data.</text>
</comment>
<dbReference type="Pfam" id="PF00196">
    <property type="entry name" value="GerE"/>
    <property type="match status" value="1"/>
</dbReference>
<dbReference type="InterPro" id="IPR016032">
    <property type="entry name" value="Sig_transdc_resp-reg_C-effctor"/>
</dbReference>
<organism evidence="3 4">
    <name type="scientific">Arthrobacter mangrovi</name>
    <dbReference type="NCBI Taxonomy" id="2966350"/>
    <lineage>
        <taxon>Bacteria</taxon>
        <taxon>Bacillati</taxon>
        <taxon>Actinomycetota</taxon>
        <taxon>Actinomycetes</taxon>
        <taxon>Micrococcales</taxon>
        <taxon>Micrococcaceae</taxon>
        <taxon>Arthrobacter</taxon>
    </lineage>
</organism>
<dbReference type="InterPro" id="IPR003593">
    <property type="entry name" value="AAA+_ATPase"/>
</dbReference>
<reference evidence="3 4" key="1">
    <citation type="journal article" date="2023" name="Int. J. Syst. Evol. Microbiol.">
        <title>Arthrobacter mangrovi sp. nov., an actinobacterium isolated from the rhizosphere of a mangrove.</title>
        <authorList>
            <person name="Hamada M."/>
            <person name="Saitou S."/>
            <person name="Enomoto N."/>
            <person name="Nanri K."/>
            <person name="Hidaka K."/>
            <person name="Miura T."/>
            <person name="Tamura T."/>
        </authorList>
    </citation>
    <scope>NUCLEOTIDE SEQUENCE [LARGE SCALE GENOMIC DNA]</scope>
    <source>
        <strain evidence="3 4">NBRC 112813</strain>
    </source>
</reference>
<dbReference type="InterPro" id="IPR036388">
    <property type="entry name" value="WH-like_DNA-bd_sf"/>
</dbReference>
<feature type="domain" description="HTH luxR-type" evidence="2">
    <location>
        <begin position="871"/>
        <end position="928"/>
    </location>
</feature>
<feature type="domain" description="AAA+ ATPase" evidence="1">
    <location>
        <begin position="22"/>
        <end position="245"/>
    </location>
</feature>
<evidence type="ECO:0000313" key="3">
    <source>
        <dbReference type="EMBL" id="GLB65571.1"/>
    </source>
</evidence>
<dbReference type="Proteomes" id="UP001209654">
    <property type="component" value="Unassembled WGS sequence"/>
</dbReference>
<dbReference type="InterPro" id="IPR000792">
    <property type="entry name" value="Tscrpt_reg_LuxR_C"/>
</dbReference>
<protein>
    <recommendedName>
        <fullName evidence="5">HTH luxR-type domain-containing protein</fullName>
    </recommendedName>
</protein>
<dbReference type="Gene3D" id="1.10.10.10">
    <property type="entry name" value="Winged helix-like DNA-binding domain superfamily/Winged helix DNA-binding domain"/>
    <property type="match status" value="1"/>
</dbReference>